<gene>
    <name evidence="1" type="ORF">HUJ06_000821</name>
</gene>
<reference evidence="1 2" key="1">
    <citation type="journal article" date="2020" name="Mol. Biol. Evol.">
        <title>Distinct Expression and Methylation Patterns for Genes with Different Fates following a Single Whole-Genome Duplication in Flowering Plants.</title>
        <authorList>
            <person name="Shi T."/>
            <person name="Rahmani R.S."/>
            <person name="Gugger P.F."/>
            <person name="Wang M."/>
            <person name="Li H."/>
            <person name="Zhang Y."/>
            <person name="Li Z."/>
            <person name="Wang Q."/>
            <person name="Van de Peer Y."/>
            <person name="Marchal K."/>
            <person name="Chen J."/>
        </authorList>
    </citation>
    <scope>NUCLEOTIDE SEQUENCE [LARGE SCALE GENOMIC DNA]</scope>
    <source>
        <tissue evidence="1">Leaf</tissue>
    </source>
</reference>
<dbReference type="AlphaFoldDB" id="A0A822ZFU2"/>
<comment type="caution">
    <text evidence="1">The sequence shown here is derived from an EMBL/GenBank/DDBJ whole genome shotgun (WGS) entry which is preliminary data.</text>
</comment>
<dbReference type="EMBL" id="DUZY01000006">
    <property type="protein sequence ID" value="DAD42591.1"/>
    <property type="molecule type" value="Genomic_DNA"/>
</dbReference>
<accession>A0A822ZFU2</accession>
<evidence type="ECO:0000313" key="2">
    <source>
        <dbReference type="Proteomes" id="UP000607653"/>
    </source>
</evidence>
<protein>
    <submittedName>
        <fullName evidence="1">Uncharacterized protein</fullName>
    </submittedName>
</protein>
<keyword evidence="2" id="KW-1185">Reference proteome</keyword>
<organism evidence="1 2">
    <name type="scientific">Nelumbo nucifera</name>
    <name type="common">Sacred lotus</name>
    <dbReference type="NCBI Taxonomy" id="4432"/>
    <lineage>
        <taxon>Eukaryota</taxon>
        <taxon>Viridiplantae</taxon>
        <taxon>Streptophyta</taxon>
        <taxon>Embryophyta</taxon>
        <taxon>Tracheophyta</taxon>
        <taxon>Spermatophyta</taxon>
        <taxon>Magnoliopsida</taxon>
        <taxon>Proteales</taxon>
        <taxon>Nelumbonaceae</taxon>
        <taxon>Nelumbo</taxon>
    </lineage>
</organism>
<dbReference type="Proteomes" id="UP000607653">
    <property type="component" value="Unassembled WGS sequence"/>
</dbReference>
<name>A0A822ZFU2_NELNU</name>
<proteinExistence type="predicted"/>
<evidence type="ECO:0000313" key="1">
    <source>
        <dbReference type="EMBL" id="DAD42591.1"/>
    </source>
</evidence>
<sequence>MLCNIGYDVKSRRLIPVDNNSCSKASEGSAKGFNYLSMELHVVECIPFKSNFMMTLMLSLLLFANSKEFEHLLFLFSFFWCSEYSPLRGLIPRQGTCLD</sequence>